<evidence type="ECO:0000259" key="1">
    <source>
        <dbReference type="Pfam" id="PF20335"/>
    </source>
</evidence>
<gene>
    <name evidence="2" type="ORF">HXX08_05690</name>
    <name evidence="3" type="ORF">OZ401_000485</name>
</gene>
<evidence type="ECO:0000313" key="3">
    <source>
        <dbReference type="EMBL" id="WJW67227.1"/>
    </source>
</evidence>
<protein>
    <recommendedName>
        <fullName evidence="1">DUF6630 domain-containing protein</fullName>
    </recommendedName>
</protein>
<sequence length="188" mass="22357">MSQYNHEKLLKLARELLPNDPSLVEEMKEIIEDTPEHSVRYEGAWQDGVGWYAVEVEENLHEILWDTLLNELRECNRLVELDRIELPDDIAQNIDELLEDLPPDANRWNWIETEGWGWKDRSRWYKLMPNGFLKEVQKRVISPDKLLVRLDVDSVEYEVCLIDAFRFEKIKKLSQESCYGKIVKVEDL</sequence>
<feature type="domain" description="DUF6630" evidence="1">
    <location>
        <begin position="9"/>
        <end position="179"/>
    </location>
</feature>
<evidence type="ECO:0000313" key="2">
    <source>
        <dbReference type="EMBL" id="NWJ45355.1"/>
    </source>
</evidence>
<dbReference type="EMBL" id="CP128399">
    <property type="protein sequence ID" value="WJW67227.1"/>
    <property type="molecule type" value="Genomic_DNA"/>
</dbReference>
<dbReference type="Pfam" id="PF20335">
    <property type="entry name" value="DUF6630"/>
    <property type="match status" value="1"/>
</dbReference>
<organism evidence="2 4">
    <name type="scientific">Candidatus Chlorohelix allophototropha</name>
    <dbReference type="NCBI Taxonomy" id="3003348"/>
    <lineage>
        <taxon>Bacteria</taxon>
        <taxon>Bacillati</taxon>
        <taxon>Chloroflexota</taxon>
        <taxon>Chloroflexia</taxon>
        <taxon>Candidatus Chloroheliales</taxon>
        <taxon>Candidatus Chloroheliaceae</taxon>
        <taxon>Candidatus Chlorohelix</taxon>
    </lineage>
</organism>
<dbReference type="Proteomes" id="UP000521676">
    <property type="component" value="Unassembled WGS sequence"/>
</dbReference>
<dbReference type="Proteomes" id="UP001431572">
    <property type="component" value="Chromosome 1"/>
</dbReference>
<dbReference type="RefSeq" id="WP_341469125.1">
    <property type="nucleotide sequence ID" value="NZ_CP128399.1"/>
</dbReference>
<dbReference type="InterPro" id="IPR046582">
    <property type="entry name" value="DUF6630"/>
</dbReference>
<keyword evidence="5" id="KW-1185">Reference proteome</keyword>
<dbReference type="EMBL" id="JACATZ010000001">
    <property type="protein sequence ID" value="NWJ45355.1"/>
    <property type="molecule type" value="Genomic_DNA"/>
</dbReference>
<dbReference type="AlphaFoldDB" id="A0A8T7M353"/>
<evidence type="ECO:0000313" key="4">
    <source>
        <dbReference type="Proteomes" id="UP000521676"/>
    </source>
</evidence>
<reference evidence="3" key="2">
    <citation type="journal article" date="2024" name="Nature">
        <title>Anoxygenic phototroph of the Chloroflexota uses a type I reaction centre.</title>
        <authorList>
            <person name="Tsuji J.M."/>
            <person name="Shaw N.A."/>
            <person name="Nagashima S."/>
            <person name="Venkiteswaran J.J."/>
            <person name="Schiff S.L."/>
            <person name="Watanabe T."/>
            <person name="Fukui M."/>
            <person name="Hanada S."/>
            <person name="Tank M."/>
            <person name="Neufeld J.D."/>
        </authorList>
    </citation>
    <scope>NUCLEOTIDE SEQUENCE</scope>
    <source>
        <strain evidence="3">L227-S17</strain>
    </source>
</reference>
<evidence type="ECO:0000313" key="5">
    <source>
        <dbReference type="Proteomes" id="UP001431572"/>
    </source>
</evidence>
<proteinExistence type="predicted"/>
<reference evidence="2 4" key="1">
    <citation type="submission" date="2020-06" db="EMBL/GenBank/DDBJ databases">
        <title>Anoxygenic phototrophic Chloroflexota member uses a Type I reaction center.</title>
        <authorList>
            <person name="Tsuji J.M."/>
            <person name="Shaw N.A."/>
            <person name="Nagashima S."/>
            <person name="Venkiteswaran J."/>
            <person name="Schiff S.L."/>
            <person name="Hanada S."/>
            <person name="Tank M."/>
            <person name="Neufeld J.D."/>
        </authorList>
    </citation>
    <scope>NUCLEOTIDE SEQUENCE [LARGE SCALE GENOMIC DNA]</scope>
    <source>
        <strain evidence="2">L227-S17</strain>
    </source>
</reference>
<name>A0A8T7M353_9CHLR</name>
<accession>A0A8T7M353</accession>